<dbReference type="SUPFAM" id="SSF48008">
    <property type="entry name" value="GntR ligand-binding domain-like"/>
    <property type="match status" value="1"/>
</dbReference>
<dbReference type="Pfam" id="PF00392">
    <property type="entry name" value="GntR"/>
    <property type="match status" value="1"/>
</dbReference>
<evidence type="ECO:0000256" key="2">
    <source>
        <dbReference type="ARBA" id="ARBA00023125"/>
    </source>
</evidence>
<dbReference type="AlphaFoldDB" id="A0A3S5Y103"/>
<evidence type="ECO:0000313" key="6">
    <source>
        <dbReference type="Proteomes" id="UP000006892"/>
    </source>
</evidence>
<dbReference type="InterPro" id="IPR011711">
    <property type="entry name" value="GntR_C"/>
</dbReference>
<dbReference type="SUPFAM" id="SSF46785">
    <property type="entry name" value="Winged helix' DNA-binding domain"/>
    <property type="match status" value="1"/>
</dbReference>
<dbReference type="GO" id="GO:0003677">
    <property type="term" value="F:DNA binding"/>
    <property type="evidence" value="ECO:0007669"/>
    <property type="project" value="UniProtKB-KW"/>
</dbReference>
<name>A0A3S5Y103_RHOH1</name>
<dbReference type="PROSITE" id="PS50949">
    <property type="entry name" value="HTH_GNTR"/>
    <property type="match status" value="1"/>
</dbReference>
<keyword evidence="2" id="KW-0238">DNA-binding</keyword>
<dbReference type="InterPro" id="IPR000524">
    <property type="entry name" value="Tscrpt_reg_HTH_GntR"/>
</dbReference>
<dbReference type="Gene3D" id="1.10.10.10">
    <property type="entry name" value="Winged helix-like DNA-binding domain superfamily/Winged helix DNA-binding domain"/>
    <property type="match status" value="1"/>
</dbReference>
<accession>A0A3S5Y103</accession>
<evidence type="ECO:0000259" key="4">
    <source>
        <dbReference type="PROSITE" id="PS50949"/>
    </source>
</evidence>
<dbReference type="EMBL" id="FN563149">
    <property type="protein sequence ID" value="CBH46219.1"/>
    <property type="molecule type" value="Genomic_DNA"/>
</dbReference>
<evidence type="ECO:0000313" key="5">
    <source>
        <dbReference type="EMBL" id="CBH46219.1"/>
    </source>
</evidence>
<proteinExistence type="predicted"/>
<protein>
    <submittedName>
        <fullName evidence="5">GntR family transcriptional regulator</fullName>
    </submittedName>
</protein>
<dbReference type="Proteomes" id="UP001154400">
    <property type="component" value="Chromosome"/>
</dbReference>
<dbReference type="InterPro" id="IPR036388">
    <property type="entry name" value="WH-like_DNA-bd_sf"/>
</dbReference>
<dbReference type="SMART" id="SM00895">
    <property type="entry name" value="FCD"/>
    <property type="match status" value="1"/>
</dbReference>
<keyword evidence="3" id="KW-0804">Transcription</keyword>
<dbReference type="InterPro" id="IPR008920">
    <property type="entry name" value="TF_FadR/GntR_C"/>
</dbReference>
<dbReference type="SMART" id="SM00345">
    <property type="entry name" value="HTH_GNTR"/>
    <property type="match status" value="1"/>
</dbReference>
<organism evidence="5">
    <name type="scientific">Rhodococcus hoagii (strain 103S)</name>
    <name type="common">Rhodococcus equi</name>
    <dbReference type="NCBI Taxonomy" id="685727"/>
    <lineage>
        <taxon>Bacteria</taxon>
        <taxon>Bacillati</taxon>
        <taxon>Actinomycetota</taxon>
        <taxon>Actinomycetes</taxon>
        <taxon>Mycobacteriales</taxon>
        <taxon>Nocardiaceae</taxon>
        <taxon>Prescottella</taxon>
    </lineage>
</organism>
<dbReference type="GO" id="GO:0003700">
    <property type="term" value="F:DNA-binding transcription factor activity"/>
    <property type="evidence" value="ECO:0007669"/>
    <property type="project" value="InterPro"/>
</dbReference>
<dbReference type="Pfam" id="PF07729">
    <property type="entry name" value="FCD"/>
    <property type="match status" value="1"/>
</dbReference>
<dbReference type="Gene3D" id="1.20.120.530">
    <property type="entry name" value="GntR ligand-binding domain-like"/>
    <property type="match status" value="1"/>
</dbReference>
<dbReference type="KEGG" id="req:REQ_00630"/>
<gene>
    <name evidence="5" type="ordered locus">REQ_00630</name>
</gene>
<feature type="domain" description="HTH gntR-type" evidence="4">
    <location>
        <begin position="7"/>
        <end position="74"/>
    </location>
</feature>
<dbReference type="InterPro" id="IPR036390">
    <property type="entry name" value="WH_DNA-bd_sf"/>
</dbReference>
<dbReference type="PANTHER" id="PTHR43537">
    <property type="entry name" value="TRANSCRIPTIONAL REGULATOR, GNTR FAMILY"/>
    <property type="match status" value="1"/>
</dbReference>
<evidence type="ECO:0000256" key="3">
    <source>
        <dbReference type="ARBA" id="ARBA00023163"/>
    </source>
</evidence>
<evidence type="ECO:0000256" key="1">
    <source>
        <dbReference type="ARBA" id="ARBA00023015"/>
    </source>
</evidence>
<dbReference type="PANTHER" id="PTHR43537:SF5">
    <property type="entry name" value="UXU OPERON TRANSCRIPTIONAL REGULATOR"/>
    <property type="match status" value="1"/>
</dbReference>
<dbReference type="RefSeq" id="WP_005516508.1">
    <property type="nucleotide sequence ID" value="NC_014659.1"/>
</dbReference>
<keyword evidence="1" id="KW-0805">Transcription regulation</keyword>
<sequence>MARVEALSIVDALAAELRQRVFSGDLTHSDALTEAEVARTYEVARPTAKAAIEKLVGEGLLQRSAHKTARVLQLGPDDVRDIYRTRAGLESQVLRELARNNVVPADAVAANSEIATLTDGAPLSVVEPDMRFHTSLVDAAGSPRTSRIFRTLVSEVRLCMVQVQGKHLLTTSSIVAEHRQILEALADGDGERAVAVLTGHLSRARERLAAALGGEPEPAAAPPDPA</sequence>
<reference evidence="5" key="1">
    <citation type="journal article" date="2010" name="PLoS Genet.">
        <title>The genome of a pathogenic rhodococcus: cooptive virulence underpinned by key gene acquisitions.</title>
        <authorList>
            <person name="Letek M."/>
            <person name="Gonzalez P."/>
            <person name="Macarthur I."/>
            <person name="Rodriguez H."/>
            <person name="Freeman T.C."/>
            <person name="Valero-Rello A."/>
            <person name="Blanco M."/>
            <person name="Buckley T."/>
            <person name="Cherevach I."/>
            <person name="Fahey R."/>
            <person name="Hapeshi A."/>
            <person name="Holdstock J."/>
            <person name="Leadon D."/>
            <person name="Navas J."/>
            <person name="Ocampo A."/>
            <person name="Quail M.A."/>
            <person name="Sanders M."/>
            <person name="Scortti M.M."/>
            <person name="Prescott J.F."/>
            <person name="Fogarty U."/>
            <person name="Meijer W.G."/>
            <person name="Parkhill J."/>
            <person name="Bentley S.D."/>
            <person name="Vazquez-Boland J.A."/>
        </authorList>
    </citation>
    <scope>NUCLEOTIDE SEQUENCE [LARGE SCALE GENOMIC DNA]</scope>
    <source>
        <strain evidence="5 6">103S</strain>
    </source>
</reference>